<dbReference type="EMBL" id="CM045772">
    <property type="protein sequence ID" value="KAI7986902.1"/>
    <property type="molecule type" value="Genomic_DNA"/>
</dbReference>
<sequence>MFDSFSGSGTDGIIPLIQAPMVASPFLVVLSKTVSHLWTINNKDPLRSLLPGQPRRHLLTTGWSIFVSQKNLVSGDAVLFLRAANELLLLLSFFYILCSAGDDIAHCLLDHDFHRFLLCGWTPLLACLGTTERFEAMW</sequence>
<protein>
    <submittedName>
        <fullName evidence="1">Auxin response factor 4</fullName>
    </submittedName>
</protein>
<gene>
    <name evidence="1" type="ORF">LOK49_LG14G00372</name>
</gene>
<proteinExistence type="predicted"/>
<dbReference type="Proteomes" id="UP001060215">
    <property type="component" value="Chromosome 15"/>
</dbReference>
<accession>A0ACC0FFL2</accession>
<evidence type="ECO:0000313" key="2">
    <source>
        <dbReference type="Proteomes" id="UP001060215"/>
    </source>
</evidence>
<organism evidence="1 2">
    <name type="scientific">Camellia lanceoleosa</name>
    <dbReference type="NCBI Taxonomy" id="1840588"/>
    <lineage>
        <taxon>Eukaryota</taxon>
        <taxon>Viridiplantae</taxon>
        <taxon>Streptophyta</taxon>
        <taxon>Embryophyta</taxon>
        <taxon>Tracheophyta</taxon>
        <taxon>Spermatophyta</taxon>
        <taxon>Magnoliopsida</taxon>
        <taxon>eudicotyledons</taxon>
        <taxon>Gunneridae</taxon>
        <taxon>Pentapetalae</taxon>
        <taxon>asterids</taxon>
        <taxon>Ericales</taxon>
        <taxon>Theaceae</taxon>
        <taxon>Camellia</taxon>
    </lineage>
</organism>
<name>A0ACC0FFL2_9ERIC</name>
<keyword evidence="2" id="KW-1185">Reference proteome</keyword>
<evidence type="ECO:0000313" key="1">
    <source>
        <dbReference type="EMBL" id="KAI7986902.1"/>
    </source>
</evidence>
<reference evidence="1 2" key="1">
    <citation type="journal article" date="2022" name="Plant J.">
        <title>Chromosome-level genome of Camellia lanceoleosa provides a valuable resource for understanding genome evolution and self-incompatibility.</title>
        <authorList>
            <person name="Gong W."/>
            <person name="Xiao S."/>
            <person name="Wang L."/>
            <person name="Liao Z."/>
            <person name="Chang Y."/>
            <person name="Mo W."/>
            <person name="Hu G."/>
            <person name="Li W."/>
            <person name="Zhao G."/>
            <person name="Zhu H."/>
            <person name="Hu X."/>
            <person name="Ji K."/>
            <person name="Xiang X."/>
            <person name="Song Q."/>
            <person name="Yuan D."/>
            <person name="Jin S."/>
            <person name="Zhang L."/>
        </authorList>
    </citation>
    <scope>NUCLEOTIDE SEQUENCE [LARGE SCALE GENOMIC DNA]</scope>
    <source>
        <strain evidence="1">SQ_2022a</strain>
    </source>
</reference>
<comment type="caution">
    <text evidence="1">The sequence shown here is derived from an EMBL/GenBank/DDBJ whole genome shotgun (WGS) entry which is preliminary data.</text>
</comment>